<dbReference type="Pfam" id="PF08512">
    <property type="entry name" value="Rttp106-like_middle"/>
    <property type="match status" value="1"/>
</dbReference>
<keyword evidence="16" id="KW-1185">Reference proteome</keyword>
<comment type="subcellular location">
    <subcellularLocation>
        <location evidence="12">Nucleus</location>
    </subcellularLocation>
    <subcellularLocation>
        <location evidence="12">Chromosome</location>
    </subcellularLocation>
</comment>
<comment type="subunit">
    <text evidence="11">Forms a stable heterodimer with SPT16. The SPT16-POB3 dimer weakly associates with multiple molecules of NHP6 to form the FACT complex.</text>
</comment>
<evidence type="ECO:0000256" key="3">
    <source>
        <dbReference type="ARBA" id="ARBA00022454"/>
    </source>
</evidence>
<dbReference type="FunFam" id="2.30.29.30:FF:000310">
    <property type="entry name" value="FACT complex subunit POB3"/>
    <property type="match status" value="1"/>
</dbReference>
<dbReference type="PRINTS" id="PR00887">
    <property type="entry name" value="SSRCOGNITION"/>
</dbReference>
<dbReference type="GO" id="GO:0035101">
    <property type="term" value="C:FACT complex"/>
    <property type="evidence" value="ECO:0007669"/>
    <property type="project" value="TreeGrafter"/>
</dbReference>
<dbReference type="Gene3D" id="2.30.29.30">
    <property type="entry name" value="Pleckstrin-homology domain (PH domain)/Phosphotyrosine-binding domain (PTB)"/>
    <property type="match status" value="2"/>
</dbReference>
<dbReference type="InterPro" id="IPR013719">
    <property type="entry name" value="RTT106/SPT16-like_middle_dom"/>
</dbReference>
<keyword evidence="9 12" id="KW-0539">Nucleus</keyword>
<dbReference type="InterPro" id="IPR024954">
    <property type="entry name" value="SSRP1_DD"/>
</dbReference>
<dbReference type="InterPro" id="IPR048993">
    <property type="entry name" value="SSRP1-like_PH1"/>
</dbReference>
<feature type="region of interest" description="Disordered" evidence="13">
    <location>
        <begin position="193"/>
        <end position="217"/>
    </location>
</feature>
<dbReference type="GO" id="GO:0003677">
    <property type="term" value="F:DNA binding"/>
    <property type="evidence" value="ECO:0007669"/>
    <property type="project" value="InterPro"/>
</dbReference>
<dbReference type="Pfam" id="PF03531">
    <property type="entry name" value="SSrecog"/>
    <property type="match status" value="1"/>
</dbReference>
<name>A0AAD4KZ84_9EURO</name>
<dbReference type="FunFam" id="2.30.29.220:FF:000003">
    <property type="entry name" value="FACT complex subunit POB3"/>
    <property type="match status" value="1"/>
</dbReference>
<evidence type="ECO:0000256" key="4">
    <source>
        <dbReference type="ARBA" id="ARBA00022705"/>
    </source>
</evidence>
<comment type="similarity">
    <text evidence="1 12">Belongs to the SSRP1 family.</text>
</comment>
<evidence type="ECO:0000256" key="6">
    <source>
        <dbReference type="ARBA" id="ARBA00023015"/>
    </source>
</evidence>
<comment type="function">
    <text evidence="10 12">Component of the FACT complex, a general chromatin factor that acts to reorganize nucleosomes. The FACT complex is involved in multiple processes that require DNA as a template such as mRNA elongation, DNA replication and DNA repair. During transcription elongation the FACT complex acts as a histone chaperone that both destabilizes and restores nucleosomal structure. It facilitates the passage of RNA polymerase II and transcription by promoting the dissociation of one histone H2A-H2B dimer from the nucleosome, then subsequently promotes the reestablishment of the nucleosome following the passage of RNA polymerase II.</text>
</comment>
<dbReference type="Pfam" id="PF17292">
    <property type="entry name" value="POB3_N"/>
    <property type="match status" value="1"/>
</dbReference>
<evidence type="ECO:0000256" key="9">
    <source>
        <dbReference type="ARBA" id="ARBA00023242"/>
    </source>
</evidence>
<organism evidence="15 16">
    <name type="scientific">Talaromyces proteolyticus</name>
    <dbReference type="NCBI Taxonomy" id="1131652"/>
    <lineage>
        <taxon>Eukaryota</taxon>
        <taxon>Fungi</taxon>
        <taxon>Dikarya</taxon>
        <taxon>Ascomycota</taxon>
        <taxon>Pezizomycotina</taxon>
        <taxon>Eurotiomycetes</taxon>
        <taxon>Eurotiomycetidae</taxon>
        <taxon>Eurotiales</taxon>
        <taxon>Trichocomaceae</taxon>
        <taxon>Talaromyces</taxon>
        <taxon>Talaromyces sect. Bacilispori</taxon>
    </lineage>
</organism>
<protein>
    <recommendedName>
        <fullName evidence="2 12">FACT complex subunit POB3</fullName>
    </recommendedName>
</protein>
<dbReference type="AlphaFoldDB" id="A0AAD4KZ84"/>
<dbReference type="InterPro" id="IPR000969">
    <property type="entry name" value="SSRP1/POB3"/>
</dbReference>
<dbReference type="PANTHER" id="PTHR45849:SF1">
    <property type="entry name" value="FACT COMPLEX SUBUNIT SSRP1"/>
    <property type="match status" value="1"/>
</dbReference>
<dbReference type="FunFam" id="2.30.29.30:FF:000146">
    <property type="entry name" value="FACT complex subunit POB3"/>
    <property type="match status" value="1"/>
</dbReference>
<feature type="domain" description="Histone chaperone RTT106/FACT complex subunit SPT16-like middle" evidence="14">
    <location>
        <begin position="382"/>
        <end position="476"/>
    </location>
</feature>
<dbReference type="CDD" id="cd13230">
    <property type="entry name" value="PH1_SSRP1-like"/>
    <property type="match status" value="1"/>
</dbReference>
<keyword evidence="4 12" id="KW-0235">DNA replication</keyword>
<dbReference type="SUPFAM" id="SSF50729">
    <property type="entry name" value="PH domain-like"/>
    <property type="match status" value="1"/>
</dbReference>
<dbReference type="GO" id="GO:0006260">
    <property type="term" value="P:DNA replication"/>
    <property type="evidence" value="ECO:0007669"/>
    <property type="project" value="UniProtKB-KW"/>
</dbReference>
<dbReference type="Proteomes" id="UP001201262">
    <property type="component" value="Unassembled WGS sequence"/>
</dbReference>
<dbReference type="GO" id="GO:0006281">
    <property type="term" value="P:DNA repair"/>
    <property type="evidence" value="ECO:0007669"/>
    <property type="project" value="UniProtKB-KW"/>
</dbReference>
<dbReference type="GO" id="GO:0042393">
    <property type="term" value="F:histone binding"/>
    <property type="evidence" value="ECO:0007669"/>
    <property type="project" value="TreeGrafter"/>
</dbReference>
<dbReference type="InterPro" id="IPR035417">
    <property type="entry name" value="SSRP1/POB3_N"/>
</dbReference>
<keyword evidence="5 12" id="KW-0227">DNA damage</keyword>
<evidence type="ECO:0000313" key="16">
    <source>
        <dbReference type="Proteomes" id="UP001201262"/>
    </source>
</evidence>
<dbReference type="Gene3D" id="2.30.29.220">
    <property type="entry name" value="Structure-specific recognition protein (SSRP1)"/>
    <property type="match status" value="1"/>
</dbReference>
<evidence type="ECO:0000256" key="7">
    <source>
        <dbReference type="ARBA" id="ARBA00023163"/>
    </source>
</evidence>
<dbReference type="Gene3D" id="2.30.29.150">
    <property type="match status" value="1"/>
</dbReference>
<dbReference type="GeneID" id="70249613"/>
<dbReference type="CDD" id="cd13229">
    <property type="entry name" value="PH_TFIIH"/>
    <property type="match status" value="1"/>
</dbReference>
<proteinExistence type="inferred from homology"/>
<dbReference type="PANTHER" id="PTHR45849">
    <property type="entry name" value="FACT COMPLEX SUBUNIT SSRP1"/>
    <property type="match status" value="1"/>
</dbReference>
<evidence type="ECO:0000256" key="5">
    <source>
        <dbReference type="ARBA" id="ARBA00022763"/>
    </source>
</evidence>
<evidence type="ECO:0000256" key="12">
    <source>
        <dbReference type="RuleBase" id="RU364013"/>
    </source>
</evidence>
<dbReference type="RefSeq" id="XP_046074502.1">
    <property type="nucleotide sequence ID" value="XM_046219326.1"/>
</dbReference>
<dbReference type="FunFam" id="2.30.29.150:FF:000001">
    <property type="entry name" value="Fact complex subunit ssrp1"/>
    <property type="match status" value="1"/>
</dbReference>
<dbReference type="InterPro" id="IPR050454">
    <property type="entry name" value="RTT106/SSRP1_HistChap/FACT"/>
</dbReference>
<dbReference type="InterPro" id="IPR011993">
    <property type="entry name" value="PH-like_dom_sf"/>
</dbReference>
<dbReference type="InterPro" id="IPR038167">
    <property type="entry name" value="SSRP1_sf"/>
</dbReference>
<dbReference type="CDD" id="cd13231">
    <property type="entry name" value="PH2_SSRP1-like"/>
    <property type="match status" value="1"/>
</dbReference>
<evidence type="ECO:0000256" key="2">
    <source>
        <dbReference type="ARBA" id="ARBA00014978"/>
    </source>
</evidence>
<evidence type="ECO:0000256" key="11">
    <source>
        <dbReference type="ARBA" id="ARBA00063925"/>
    </source>
</evidence>
<reference evidence="15" key="1">
    <citation type="submission" date="2021-12" db="EMBL/GenBank/DDBJ databases">
        <title>Convergent genome expansion in fungi linked to evolution of root-endophyte symbiosis.</title>
        <authorList>
            <consortium name="DOE Joint Genome Institute"/>
            <person name="Ke Y.-H."/>
            <person name="Bonito G."/>
            <person name="Liao H.-L."/>
            <person name="Looney B."/>
            <person name="Rojas-Flechas A."/>
            <person name="Nash J."/>
            <person name="Hameed K."/>
            <person name="Schadt C."/>
            <person name="Martin F."/>
            <person name="Crous P.W."/>
            <person name="Miettinen O."/>
            <person name="Magnuson J.K."/>
            <person name="Labbe J."/>
            <person name="Jacobson D."/>
            <person name="Doktycz M.J."/>
            <person name="Veneault-Fourrey C."/>
            <person name="Kuo A."/>
            <person name="Mondo S."/>
            <person name="Calhoun S."/>
            <person name="Riley R."/>
            <person name="Ohm R."/>
            <person name="LaButti K."/>
            <person name="Andreopoulos B."/>
            <person name="Pangilinan J."/>
            <person name="Nolan M."/>
            <person name="Tritt A."/>
            <person name="Clum A."/>
            <person name="Lipzen A."/>
            <person name="Daum C."/>
            <person name="Barry K."/>
            <person name="Grigoriev I.V."/>
            <person name="Vilgalys R."/>
        </authorList>
    </citation>
    <scope>NUCLEOTIDE SEQUENCE</scope>
    <source>
        <strain evidence="15">PMI_201</strain>
    </source>
</reference>
<gene>
    <name evidence="15" type="ORF">BGW36DRAFT_415741</name>
</gene>
<evidence type="ECO:0000256" key="13">
    <source>
        <dbReference type="SAM" id="MobiDB-lite"/>
    </source>
</evidence>
<evidence type="ECO:0000256" key="1">
    <source>
        <dbReference type="ARBA" id="ARBA00010060"/>
    </source>
</evidence>
<dbReference type="SMART" id="SM01287">
    <property type="entry name" value="Rtt106"/>
    <property type="match status" value="1"/>
</dbReference>
<evidence type="ECO:0000259" key="14">
    <source>
        <dbReference type="SMART" id="SM01287"/>
    </source>
</evidence>
<dbReference type="Pfam" id="PF21103">
    <property type="entry name" value="PH1_SSRP1-like"/>
    <property type="match status" value="1"/>
</dbReference>
<feature type="compositionally biased region" description="Acidic residues" evidence="13">
    <location>
        <begin position="543"/>
        <end position="564"/>
    </location>
</feature>
<feature type="compositionally biased region" description="Acidic residues" evidence="13">
    <location>
        <begin position="204"/>
        <end position="216"/>
    </location>
</feature>
<keyword evidence="3 12" id="KW-0158">Chromosome</keyword>
<feature type="compositionally biased region" description="Basic and acidic residues" evidence="13">
    <location>
        <begin position="193"/>
        <end position="203"/>
    </location>
</feature>
<evidence type="ECO:0000256" key="8">
    <source>
        <dbReference type="ARBA" id="ARBA00023204"/>
    </source>
</evidence>
<sequence>MESFENIYLDLSKQPGKCKLAESGMGWRPSGGGDTFTLDSSNIGAAQWSRAAKAYELKILSRTSGVIQLDGFEQEDFERLSKAFKVWYGVAIEQREHALRGWNWGKAEFTKAELAFNVQNRPAFEIPYSEISNTNLAGKNEVAVEFALPTDEKTNGHIEGSTKNRGRKAAAGTDELVEMRFYIPGTILKKEKADGSDVKKEGSEGEEQEEPEEGAEEQNAANLFYETLMDKAEIGDVAGDTFATFLDVLHLTPRGRFDIDMYESSFRLRGKTYDYKIQYSSIKKFFLLPKNDEMHTLIVFGLDPPLRQGQTRYPFLVMQLKLDEEVSIELNMTEELLQERYKDKLEPRYEEPIHQVITKIFRGLSGKKVIMPSKDFISHHGHSGVKCSIKANEGLLYFLDKSLMFVPKPATYIQMENISVVTMSRVGGAISASRTFDITVSLKGGLGEHQFSNINREEQQPLEEFFKAKNIRLKNEMVDETAALLAAALENNDLSSEEEIQLDRGSADEDEESVDEDFHADSDSDVAEEYDSAHESSGSGSEAEMDDADADEDVVDEDDDEVEEDRPKKKSKVGK</sequence>
<comment type="caution">
    <text evidence="15">The sequence shown here is derived from an EMBL/GenBank/DDBJ whole genome shotgun (WGS) entry which is preliminary data.</text>
</comment>
<keyword evidence="7 12" id="KW-0804">Transcription</keyword>
<keyword evidence="6 12" id="KW-0805">Transcription regulation</keyword>
<dbReference type="EMBL" id="JAJTJA010000004">
    <property type="protein sequence ID" value="KAH8700796.1"/>
    <property type="molecule type" value="Genomic_DNA"/>
</dbReference>
<keyword evidence="8 12" id="KW-0234">DNA repair</keyword>
<evidence type="ECO:0000256" key="10">
    <source>
        <dbReference type="ARBA" id="ARBA00025370"/>
    </source>
</evidence>
<accession>A0AAD4KZ84</accession>
<evidence type="ECO:0000313" key="15">
    <source>
        <dbReference type="EMBL" id="KAH8700796.1"/>
    </source>
</evidence>
<dbReference type="GO" id="GO:0031491">
    <property type="term" value="F:nucleosome binding"/>
    <property type="evidence" value="ECO:0007669"/>
    <property type="project" value="TreeGrafter"/>
</dbReference>
<feature type="region of interest" description="Disordered" evidence="13">
    <location>
        <begin position="494"/>
        <end position="575"/>
    </location>
</feature>